<dbReference type="Proteomes" id="UP000233256">
    <property type="component" value="Unassembled WGS sequence"/>
</dbReference>
<name>A0A2N1PNV1_9BACT</name>
<dbReference type="AlphaFoldDB" id="A0A2N1PNV1"/>
<comment type="caution">
    <text evidence="1">The sequence shown here is derived from an EMBL/GenBank/DDBJ whole genome shotgun (WGS) entry which is preliminary data.</text>
</comment>
<accession>A0A2N1PNV1</accession>
<evidence type="ECO:0000313" key="2">
    <source>
        <dbReference type="Proteomes" id="UP000233256"/>
    </source>
</evidence>
<protein>
    <submittedName>
        <fullName evidence="1">Uncharacterized protein</fullName>
    </submittedName>
</protein>
<reference evidence="1 2" key="1">
    <citation type="journal article" date="2017" name="ISME J.">
        <title>Potential for microbial H2 and metal transformations associated with novel bacteria and archaea in deep terrestrial subsurface sediments.</title>
        <authorList>
            <person name="Hernsdorf A.W."/>
            <person name="Amano Y."/>
            <person name="Miyakawa K."/>
            <person name="Ise K."/>
            <person name="Suzuki Y."/>
            <person name="Anantharaman K."/>
            <person name="Probst A."/>
            <person name="Burstein D."/>
            <person name="Thomas B.C."/>
            <person name="Banfield J.F."/>
        </authorList>
    </citation>
    <scope>NUCLEOTIDE SEQUENCE [LARGE SCALE GENOMIC DNA]</scope>
    <source>
        <strain evidence="1">HGW-Wallbacteria-1</strain>
    </source>
</reference>
<dbReference type="Pfam" id="PF21641">
    <property type="entry name" value="NarE"/>
    <property type="match status" value="1"/>
</dbReference>
<sequence>MPCIFLYRGISKQKFQADGETIIPKIIDSEFLYTFHCGEGIYCGTGVGCGESRNNAVIRHQLNQEGYPTSGISTTPHFERAVLYATHNHTCEGFVFKIDYEKLNSMGIEAFHVNEKTSNPSVPEDDEIILLVCQGGGPLPHEVIEEKLEVK</sequence>
<organism evidence="1 2">
    <name type="scientific">Candidatus Wallbacteria bacterium HGW-Wallbacteria-1</name>
    <dbReference type="NCBI Taxonomy" id="2013854"/>
    <lineage>
        <taxon>Bacteria</taxon>
        <taxon>Candidatus Walliibacteriota</taxon>
    </lineage>
</organism>
<gene>
    <name evidence="1" type="ORF">CVV64_11940</name>
</gene>
<dbReference type="InterPro" id="IPR049061">
    <property type="entry name" value="NarE-like"/>
</dbReference>
<proteinExistence type="predicted"/>
<evidence type="ECO:0000313" key="1">
    <source>
        <dbReference type="EMBL" id="PKK90025.1"/>
    </source>
</evidence>
<dbReference type="EMBL" id="PGXC01000009">
    <property type="protein sequence ID" value="PKK90025.1"/>
    <property type="molecule type" value="Genomic_DNA"/>
</dbReference>